<name>V5E5L5_KALBG</name>
<dbReference type="EMBL" id="KI545891">
    <property type="protein sequence ID" value="EST05511.1"/>
    <property type="molecule type" value="Genomic_DNA"/>
</dbReference>
<dbReference type="HOGENOM" id="CLU_040729_4_0_1"/>
<feature type="binding site" evidence="4">
    <location>
        <begin position="129"/>
        <end position="132"/>
    </location>
    <ligand>
        <name>GTP</name>
        <dbReference type="ChEBI" id="CHEBI:37565"/>
    </ligand>
</feature>
<dbReference type="GO" id="GO:0046872">
    <property type="term" value="F:metal ion binding"/>
    <property type="evidence" value="ECO:0007669"/>
    <property type="project" value="UniProtKB-KW"/>
</dbReference>
<accession>V5E5L5</accession>
<evidence type="ECO:0000313" key="7">
    <source>
        <dbReference type="EMBL" id="EST05511.1"/>
    </source>
</evidence>
<evidence type="ECO:0000256" key="3">
    <source>
        <dbReference type="ARBA" id="ARBA00023134"/>
    </source>
</evidence>
<evidence type="ECO:0000256" key="1">
    <source>
        <dbReference type="ARBA" id="ARBA00010290"/>
    </source>
</evidence>
<dbReference type="STRING" id="1365824.V5E5L5"/>
<dbReference type="PROSITE" id="PS51417">
    <property type="entry name" value="ARF"/>
    <property type="match status" value="1"/>
</dbReference>
<dbReference type="SMART" id="SM00177">
    <property type="entry name" value="ARF"/>
    <property type="match status" value="1"/>
</dbReference>
<dbReference type="InterPro" id="IPR027417">
    <property type="entry name" value="P-loop_NTPase"/>
</dbReference>
<dbReference type="eggNOG" id="KOG0072">
    <property type="taxonomic scope" value="Eukaryota"/>
</dbReference>
<dbReference type="NCBIfam" id="TIGR00231">
    <property type="entry name" value="small_GTP"/>
    <property type="match status" value="1"/>
</dbReference>
<organism evidence="7 8">
    <name type="scientific">Kalmanozyma brasiliensis (strain GHG001)</name>
    <name type="common">Yeast</name>
    <name type="synonym">Pseudozyma brasiliensis</name>
    <dbReference type="NCBI Taxonomy" id="1365824"/>
    <lineage>
        <taxon>Eukaryota</taxon>
        <taxon>Fungi</taxon>
        <taxon>Dikarya</taxon>
        <taxon>Basidiomycota</taxon>
        <taxon>Ustilaginomycotina</taxon>
        <taxon>Ustilaginomycetes</taxon>
        <taxon>Ustilaginales</taxon>
        <taxon>Ustilaginaceae</taxon>
        <taxon>Kalmanozyma</taxon>
    </lineage>
</organism>
<dbReference type="Gene3D" id="3.40.50.300">
    <property type="entry name" value="P-loop containing nucleotide triphosphate hydrolases"/>
    <property type="match status" value="1"/>
</dbReference>
<evidence type="ECO:0000313" key="8">
    <source>
        <dbReference type="Proteomes" id="UP000019377"/>
    </source>
</evidence>
<feature type="binding site" evidence="5">
    <location>
        <position position="34"/>
    </location>
    <ligand>
        <name>Mg(2+)</name>
        <dbReference type="ChEBI" id="CHEBI:18420"/>
    </ligand>
</feature>
<dbReference type="SUPFAM" id="SSF52540">
    <property type="entry name" value="P-loop containing nucleoside triphosphate hydrolases"/>
    <property type="match status" value="1"/>
</dbReference>
<dbReference type="SMART" id="SM00178">
    <property type="entry name" value="SAR"/>
    <property type="match status" value="1"/>
</dbReference>
<dbReference type="FunFam" id="3.40.50.300:FF:000412">
    <property type="entry name" value="ADP-ribosylation factor 1"/>
    <property type="match status" value="1"/>
</dbReference>
<dbReference type="PANTHER" id="PTHR11711">
    <property type="entry name" value="ADP RIBOSYLATION FACTOR-RELATED"/>
    <property type="match status" value="1"/>
</dbReference>
<keyword evidence="5" id="KW-0479">Metal-binding</keyword>
<evidence type="ECO:0000256" key="2">
    <source>
        <dbReference type="ARBA" id="ARBA00022741"/>
    </source>
</evidence>
<keyword evidence="5" id="KW-0460">Magnesium</keyword>
<dbReference type="SMART" id="SM00175">
    <property type="entry name" value="RAB"/>
    <property type="match status" value="1"/>
</dbReference>
<dbReference type="PRINTS" id="PR00328">
    <property type="entry name" value="SAR1GTPBP"/>
</dbReference>
<dbReference type="GO" id="GO:0003924">
    <property type="term" value="F:GTPase activity"/>
    <property type="evidence" value="ECO:0007669"/>
    <property type="project" value="InterPro"/>
</dbReference>
<dbReference type="GO" id="GO:0030010">
    <property type="term" value="P:establishment of cell polarity"/>
    <property type="evidence" value="ECO:0007669"/>
    <property type="project" value="UniProtKB-ARBA"/>
</dbReference>
<dbReference type="Pfam" id="PF00025">
    <property type="entry name" value="Arf"/>
    <property type="match status" value="1"/>
</dbReference>
<dbReference type="OrthoDB" id="2550357at2759"/>
<reference evidence="8" key="1">
    <citation type="journal article" date="2013" name="Genome Announc.">
        <title>Draft genome sequence of Pseudozyma brasiliensis sp. nov. strain GHG001, a high producer of endo-1,4-xylanase isolated from an insect pest of sugarcane.</title>
        <authorList>
            <person name="Oliveira J.V.D.C."/>
            <person name="dos Santos R.A.C."/>
            <person name="Borges T.A."/>
            <person name="Riano-Pachon D.M."/>
            <person name="Goldman G.H."/>
        </authorList>
    </citation>
    <scope>NUCLEOTIDE SEQUENCE [LARGE SCALE GENOMIC DNA]</scope>
    <source>
        <strain evidence="8">GHG001</strain>
    </source>
</reference>
<feature type="binding site" evidence="4">
    <location>
        <position position="73"/>
    </location>
    <ligand>
        <name>GTP</name>
        <dbReference type="ChEBI" id="CHEBI:37565"/>
    </ligand>
</feature>
<keyword evidence="3 4" id="KW-0342">GTP-binding</keyword>
<evidence type="ECO:0000256" key="4">
    <source>
        <dbReference type="PIRSR" id="PIRSR606689-1"/>
    </source>
</evidence>
<evidence type="ECO:0000256" key="5">
    <source>
        <dbReference type="PIRSR" id="PIRSR606689-2"/>
    </source>
</evidence>
<protein>
    <submittedName>
        <fullName evidence="7">Small GTPase-RAS protein</fullName>
    </submittedName>
</protein>
<dbReference type="GeneID" id="27421385"/>
<dbReference type="Proteomes" id="UP000019377">
    <property type="component" value="Unassembled WGS sequence"/>
</dbReference>
<dbReference type="InterPro" id="IPR006689">
    <property type="entry name" value="Small_GTPase_ARF/SAR"/>
</dbReference>
<keyword evidence="2 4" id="KW-0547">Nucleotide-binding</keyword>
<dbReference type="GO" id="GO:0005525">
    <property type="term" value="F:GTP binding"/>
    <property type="evidence" value="ECO:0007669"/>
    <property type="project" value="UniProtKB-KW"/>
</dbReference>
<comment type="similarity">
    <text evidence="1 6">Belongs to the small GTPase superfamily. Arf family.</text>
</comment>
<feature type="binding site" evidence="5">
    <location>
        <position position="51"/>
    </location>
    <ligand>
        <name>Mg(2+)</name>
        <dbReference type="ChEBI" id="CHEBI:18420"/>
    </ligand>
</feature>
<proteinExistence type="inferred from homology"/>
<evidence type="ECO:0000256" key="6">
    <source>
        <dbReference type="RuleBase" id="RU003925"/>
    </source>
</evidence>
<dbReference type="InterPro" id="IPR005225">
    <property type="entry name" value="Small_GTP-bd"/>
</dbReference>
<keyword evidence="8" id="KW-1185">Reference proteome</keyword>
<feature type="binding site" evidence="4">
    <location>
        <begin position="27"/>
        <end position="34"/>
    </location>
    <ligand>
        <name>GTP</name>
        <dbReference type="ChEBI" id="CHEBI:37565"/>
    </ligand>
</feature>
<dbReference type="AlphaFoldDB" id="V5E5L5"/>
<gene>
    <name evidence="7" type="ORF">PSEUBRA_SCAF5g02404</name>
</gene>
<dbReference type="InterPro" id="IPR024156">
    <property type="entry name" value="Small_GTPase_ARF"/>
</dbReference>
<sequence length="258" mass="27816">MGLTFSSMFSRLAFWNKSEEVRILMLGLDSAGKTTILYRLQLGEVVSTIPTIGFNVETVTYKNIKFQVWDLGGQTSIRPYWRCYYANTTAIIYVIDSSDTDRLDTAKAELLAMLSEEELKDAKLLVFANKQDLPGALNEGESTSAAIAAAVPSGADLGAKANSVKGSVATAKKSSTSGALGNNGFDVSEAEAWLQGRWKTVHANSIDKRIPETQRPEVYKAAAGSAGSAWGPNKKTVNERFTNDLLKASTATTASTKK</sequence>